<gene>
    <name evidence="1" type="ORF">A21D_02712</name>
</gene>
<organism evidence="1 2">
    <name type="scientific">Virgibacillus dokdonensis</name>
    <dbReference type="NCBI Taxonomy" id="302167"/>
    <lineage>
        <taxon>Bacteria</taxon>
        <taxon>Bacillati</taxon>
        <taxon>Bacillota</taxon>
        <taxon>Bacilli</taxon>
        <taxon>Bacillales</taxon>
        <taxon>Bacillaceae</taxon>
        <taxon>Virgibacillus</taxon>
    </lineage>
</organism>
<dbReference type="EMBL" id="CP018622">
    <property type="protein sequence ID" value="AUJ25758.1"/>
    <property type="molecule type" value="Genomic_DNA"/>
</dbReference>
<evidence type="ECO:0000313" key="2">
    <source>
        <dbReference type="Proteomes" id="UP000234237"/>
    </source>
</evidence>
<dbReference type="STRING" id="302167.GCA_900166595_01537"/>
<sequence length="65" mass="7670">MKIVDLATVISRLDLSRQNLSILEGDLQHLISEIKPYAPIVNTFIRYRNEFFQKVVSYAFYCWSD</sequence>
<reference evidence="2" key="1">
    <citation type="submission" date="2016-11" db="EMBL/GenBank/DDBJ databases">
        <title>Complete genome sequence of Virgibacillus pantothenticus 21D, a halophilic bacterium isolated from the deep hypersaline anoxic basin Discovery in the Mediterranean Sea.</title>
        <authorList>
            <person name="Zeaiter Z."/>
            <person name="Booth J.M."/>
            <person name="Prosdocimi E.M."/>
            <person name="Mapelli F."/>
            <person name="Fusi M."/>
            <person name="Daffonchio D."/>
            <person name="Borin S."/>
            <person name="Crotti E."/>
        </authorList>
    </citation>
    <scope>NUCLEOTIDE SEQUENCE [LARGE SCALE GENOMIC DNA]</scope>
    <source>
        <strain evidence="2">21D</strain>
    </source>
</reference>
<accession>A0A2K9J1C7</accession>
<dbReference type="Proteomes" id="UP000234237">
    <property type="component" value="Chromosome"/>
</dbReference>
<name>A0A2K9J1C7_9BACI</name>
<evidence type="ECO:0000313" key="1">
    <source>
        <dbReference type="EMBL" id="AUJ25758.1"/>
    </source>
</evidence>
<proteinExistence type="predicted"/>
<dbReference type="KEGG" id="vpn:A21D_02712"/>
<dbReference type="AlphaFoldDB" id="A0A2K9J1C7"/>
<protein>
    <submittedName>
        <fullName evidence="1">Uncharacterized protein</fullName>
    </submittedName>
</protein>